<protein>
    <submittedName>
        <fullName evidence="2">Uncharacterized protein</fullName>
    </submittedName>
</protein>
<feature type="compositionally biased region" description="Basic and acidic residues" evidence="1">
    <location>
        <begin position="403"/>
        <end position="425"/>
    </location>
</feature>
<gene>
    <name evidence="2" type="ORF">L202_05327</name>
</gene>
<dbReference type="RefSeq" id="XP_018992066.1">
    <property type="nucleotide sequence ID" value="XM_019139575.1"/>
</dbReference>
<feature type="compositionally biased region" description="Polar residues" evidence="1">
    <location>
        <begin position="66"/>
        <end position="75"/>
    </location>
</feature>
<keyword evidence="3" id="KW-1185">Reference proteome</keyword>
<accession>A0A1E3HK22</accession>
<evidence type="ECO:0000256" key="1">
    <source>
        <dbReference type="SAM" id="MobiDB-lite"/>
    </source>
</evidence>
<feature type="compositionally biased region" description="Low complexity" evidence="1">
    <location>
        <begin position="76"/>
        <end position="93"/>
    </location>
</feature>
<dbReference type="RefSeq" id="XP_018992067.1">
    <property type="nucleotide sequence ID" value="XM_019139576.1"/>
</dbReference>
<dbReference type="Proteomes" id="UP000094065">
    <property type="component" value="Unassembled WGS sequence"/>
</dbReference>
<feature type="compositionally biased region" description="Basic and acidic residues" evidence="1">
    <location>
        <begin position="343"/>
        <end position="356"/>
    </location>
</feature>
<reference evidence="2 3" key="1">
    <citation type="submission" date="2016-06" db="EMBL/GenBank/DDBJ databases">
        <title>Evolution of pathogenesis and genome organization in the Tremellales.</title>
        <authorList>
            <person name="Cuomo C."/>
            <person name="Litvintseva A."/>
            <person name="Heitman J."/>
            <person name="Chen Y."/>
            <person name="Sun S."/>
            <person name="Springer D."/>
            <person name="Dromer F."/>
            <person name="Young S."/>
            <person name="Zeng Q."/>
            <person name="Chapman S."/>
            <person name="Gujja S."/>
            <person name="Saif S."/>
            <person name="Birren B."/>
        </authorList>
    </citation>
    <scope>NUCLEOTIDE SEQUENCE [LARGE SCALE GENOMIC DNA]</scope>
    <source>
        <strain evidence="2 3">CBS 6039</strain>
    </source>
</reference>
<organism evidence="2 3">
    <name type="scientific">Cryptococcus amylolentus CBS 6039</name>
    <dbReference type="NCBI Taxonomy" id="1295533"/>
    <lineage>
        <taxon>Eukaryota</taxon>
        <taxon>Fungi</taxon>
        <taxon>Dikarya</taxon>
        <taxon>Basidiomycota</taxon>
        <taxon>Agaricomycotina</taxon>
        <taxon>Tremellomycetes</taxon>
        <taxon>Tremellales</taxon>
        <taxon>Cryptococcaceae</taxon>
        <taxon>Cryptococcus</taxon>
    </lineage>
</organism>
<evidence type="ECO:0000313" key="2">
    <source>
        <dbReference type="EMBL" id="ODN76692.1"/>
    </source>
</evidence>
<evidence type="ECO:0000313" key="3">
    <source>
        <dbReference type="Proteomes" id="UP000094065"/>
    </source>
</evidence>
<feature type="region of interest" description="Disordered" evidence="1">
    <location>
        <begin position="32"/>
        <end position="109"/>
    </location>
</feature>
<name>A0A1E3HK22_9TREE</name>
<feature type="compositionally biased region" description="Basic and acidic residues" evidence="1">
    <location>
        <begin position="472"/>
        <end position="497"/>
    </location>
</feature>
<dbReference type="GeneID" id="30156636"/>
<feature type="region of interest" description="Disordered" evidence="1">
    <location>
        <begin position="260"/>
        <end position="510"/>
    </location>
</feature>
<comment type="caution">
    <text evidence="2">The sequence shown here is derived from an EMBL/GenBank/DDBJ whole genome shotgun (WGS) entry which is preliminary data.</text>
</comment>
<sequence length="510" mass="55432">MFEEDFERCFICQGPSKGLYCSSDCRQKDQGMMSRAAPESGGVHITSQIPPALSPHMRPHHPSGLSPRSTKPRTTSNSTSSGSSSAVSSPLQSPRTNPIELDSPQKGLFNLPPPAYPSKQSFGVTSSVPMKIPSLASRTSPVFSAVGTPGSVGSTVYANNASIDTLRFGRRPAAVNSVTSPNALIPRCACGLPANHKGRSTSKDRADLFDSGFSRLSLNPPGTAKEEPISRSLRIVSDSAIPPFTLSPKVMPQAITPNTHVTPLNISEHPSPIAPTTHLSRSRSDPIPPSPQHNRIPPAPVVSNIAPPRRQSANPTPANCPGREHCCSGLRQSTNALGVTDVESPRRGRSRERTSHEEDEDCCMVAQTQHGVLNHPPEREAAPSRSRNRRDSARRSGTRSRSRVRERSRPREWTREFGMSRERPADGQISPKHHHLSPRQSEPQILPSWSRPQGFDLENGVAPGMRRTGSGQERRREGAREGGERGRGRSQEEERRARNQFGQVFGVAAG</sequence>
<dbReference type="OrthoDB" id="2595104at2759"/>
<dbReference type="AlphaFoldDB" id="A0A1E3HK22"/>
<dbReference type="EMBL" id="AWGJ01000008">
    <property type="protein sequence ID" value="ODN76692.1"/>
    <property type="molecule type" value="Genomic_DNA"/>
</dbReference>
<proteinExistence type="predicted"/>
<dbReference type="EMBL" id="AWGJ01000008">
    <property type="protein sequence ID" value="ODN76693.1"/>
    <property type="molecule type" value="Genomic_DNA"/>
</dbReference>